<organism evidence="1 2">
    <name type="scientific">Panagrolaimus sp. PS1159</name>
    <dbReference type="NCBI Taxonomy" id="55785"/>
    <lineage>
        <taxon>Eukaryota</taxon>
        <taxon>Metazoa</taxon>
        <taxon>Ecdysozoa</taxon>
        <taxon>Nematoda</taxon>
        <taxon>Chromadorea</taxon>
        <taxon>Rhabditida</taxon>
        <taxon>Tylenchina</taxon>
        <taxon>Panagrolaimomorpha</taxon>
        <taxon>Panagrolaimoidea</taxon>
        <taxon>Panagrolaimidae</taxon>
        <taxon>Panagrolaimus</taxon>
    </lineage>
</organism>
<sequence length="176" mass="19251">MYRPSTPAAITDHSHSSSKPPQSAPPSTKNEKSGTPTLNVDYTVRWSGRKVIKPAHLAADIGNSGSNGEKHSNNYDSNTTFDAAGGSANEDNKNYYEYAAALPNLIEQSDLAKIEDTVKDLDELTIIPKNMENLDEQDLKKYVLASQAKVKCDAHIAVVHLAANEFCIKKRLKPLI</sequence>
<evidence type="ECO:0000313" key="1">
    <source>
        <dbReference type="Proteomes" id="UP000887580"/>
    </source>
</evidence>
<name>A0AC35GEM3_9BILA</name>
<dbReference type="Proteomes" id="UP000887580">
    <property type="component" value="Unplaced"/>
</dbReference>
<dbReference type="WBParaSite" id="PS1159_v2.g4250.t1">
    <property type="protein sequence ID" value="PS1159_v2.g4250.t1"/>
    <property type="gene ID" value="PS1159_v2.g4250"/>
</dbReference>
<proteinExistence type="predicted"/>
<evidence type="ECO:0000313" key="2">
    <source>
        <dbReference type="WBParaSite" id="PS1159_v2.g4250.t1"/>
    </source>
</evidence>
<protein>
    <submittedName>
        <fullName evidence="2">Uncharacterized protein</fullName>
    </submittedName>
</protein>
<accession>A0AC35GEM3</accession>
<reference evidence="2" key="1">
    <citation type="submission" date="2022-11" db="UniProtKB">
        <authorList>
            <consortium name="WormBaseParasite"/>
        </authorList>
    </citation>
    <scope>IDENTIFICATION</scope>
</reference>